<feature type="transmembrane region" description="Helical" evidence="1">
    <location>
        <begin position="6"/>
        <end position="29"/>
    </location>
</feature>
<evidence type="ECO:0000313" key="3">
    <source>
        <dbReference type="Proteomes" id="UP000248975"/>
    </source>
</evidence>
<evidence type="ECO:0000256" key="1">
    <source>
        <dbReference type="SAM" id="Phobius"/>
    </source>
</evidence>
<evidence type="ECO:0000313" key="2">
    <source>
        <dbReference type="EMBL" id="PZQ99530.1"/>
    </source>
</evidence>
<proteinExistence type="predicted"/>
<keyword evidence="1" id="KW-1133">Transmembrane helix</keyword>
<protein>
    <submittedName>
        <fullName evidence="2">Uncharacterized protein</fullName>
    </submittedName>
</protein>
<name>A0A2W5UNX8_CERSP</name>
<dbReference type="EMBL" id="QFQS01000001">
    <property type="protein sequence ID" value="PZQ99530.1"/>
    <property type="molecule type" value="Genomic_DNA"/>
</dbReference>
<gene>
    <name evidence="2" type="ORF">DI533_02340</name>
</gene>
<sequence>MMDSSVVAALVAVVVIVPLSAVLALWIVFRLRQKSDQHMPPAVAGTLTVPVRRLQRTSGILWSTSNSISPRLAITREELEFKIFKPDFWPFSEISEVKLAPSPFMTRLVIRNRNGIRLYANLAGKAQARGVLLALPQEVPLGRRARDLREGSGS</sequence>
<reference evidence="2 3" key="1">
    <citation type="submission" date="2017-08" db="EMBL/GenBank/DDBJ databases">
        <title>Infants hospitalized years apart are colonized by the same room-sourced microbial strains.</title>
        <authorList>
            <person name="Brooks B."/>
            <person name="Olm M.R."/>
            <person name="Firek B.A."/>
            <person name="Baker R."/>
            <person name="Thomas B.C."/>
            <person name="Morowitz M.J."/>
            <person name="Banfield J.F."/>
        </authorList>
    </citation>
    <scope>NUCLEOTIDE SEQUENCE [LARGE SCALE GENOMIC DNA]</scope>
    <source>
        <strain evidence="2">S2_003_000_R2_11</strain>
    </source>
</reference>
<keyword evidence="1" id="KW-0812">Transmembrane</keyword>
<keyword evidence="1" id="KW-0472">Membrane</keyword>
<organism evidence="2 3">
    <name type="scientific">Cereibacter sphaeroides</name>
    <name type="common">Rhodobacter sphaeroides</name>
    <dbReference type="NCBI Taxonomy" id="1063"/>
    <lineage>
        <taxon>Bacteria</taxon>
        <taxon>Pseudomonadati</taxon>
        <taxon>Pseudomonadota</taxon>
        <taxon>Alphaproteobacteria</taxon>
        <taxon>Rhodobacterales</taxon>
        <taxon>Paracoccaceae</taxon>
        <taxon>Cereibacter</taxon>
    </lineage>
</organism>
<accession>A0A2W5UNX8</accession>
<dbReference type="Proteomes" id="UP000248975">
    <property type="component" value="Unassembled WGS sequence"/>
</dbReference>
<comment type="caution">
    <text evidence="2">The sequence shown here is derived from an EMBL/GenBank/DDBJ whole genome shotgun (WGS) entry which is preliminary data.</text>
</comment>
<dbReference type="AlphaFoldDB" id="A0A2W5UNX8"/>